<keyword evidence="4" id="KW-0813">Transport</keyword>
<evidence type="ECO:0000256" key="13">
    <source>
        <dbReference type="SAM" id="MobiDB-lite"/>
    </source>
</evidence>
<dbReference type="GO" id="GO:0051028">
    <property type="term" value="P:mRNA transport"/>
    <property type="evidence" value="ECO:0007669"/>
    <property type="project" value="UniProtKB-KW"/>
</dbReference>
<gene>
    <name evidence="15" type="ORF">C4D60_Mb01t31880</name>
</gene>
<evidence type="ECO:0000256" key="7">
    <source>
        <dbReference type="ARBA" id="ARBA00022816"/>
    </source>
</evidence>
<dbReference type="Proteomes" id="UP000317650">
    <property type="component" value="Chromosome 1"/>
</dbReference>
<evidence type="ECO:0000256" key="2">
    <source>
        <dbReference type="ARBA" id="ARBA00004496"/>
    </source>
</evidence>
<name>A0A4S8JS77_MUSBA</name>
<accession>A0A4S8JS77</accession>
<dbReference type="PANTHER" id="PTHR46837">
    <property type="entry name" value="PROTEIN MLN51 HOMOLOG"/>
    <property type="match status" value="1"/>
</dbReference>
<feature type="compositionally biased region" description="Polar residues" evidence="13">
    <location>
        <begin position="432"/>
        <end position="459"/>
    </location>
</feature>
<sequence>MATRGEDAEYESDPEDAPLPSMRRREASDDEDGMASDGGGKPVRKDPRAGIGSDGESDGQGGAQVYDDEADEEEDEMEEYYDEEEEYGEMDEELEMEDEVVEEGGHRAASVKEEGIKEVRQPLEYEGQGDGDRRSSGNAMEHPDKNQVEDEEEKKKENEPYAVPTAGAFYMHDDRFQDNGRGRRRRMFGGRKLWDPKDERAWVHDRFEEMNLQDAQYDEERMRSRGRFRGRGGGKSRGASRGYGRGSRHRDYSDAVNSQNRTSRTVRGRGPRRYEALPKNNRDIPASRQKQSPAKPQEPTTSASTRKQSSQTANVELDPVVPQKHSFASSLNSASPPFYPSGSSNSNQDILLMQKRDAQVGIINNSLSYSMHTEENSRSSQSSTMLRGKTVVDSVGHDRLYMSDSHRSVVGKTLASVHLQPPGFYPSPDNADISSSSKVQGTGINTAGPPNNQSASSVNHVGRVSAHTQSPNVQPSPAQSSFQPAVRVPAQQFIHRSVSGNQTSSSSPPPAGNSSEVGDADSPPGSGKSRTSVVGKGKINNQGTGRSSFVYSGGQVLGATGAMGLAHGDQNFRTPALLPVMQFGGQHPSGLGVPAVGMALPGYVAQPQLGFGNSEMTWVPVLAGMPGALGASYCPPYLALDGNYYRPSGQNSSSASSNYVSPALAVMVSSALRQQPHSTTSTCESEVACTGDGVWFVEASADCSLEGVNNLELPLVLRKEELLPFAPLQVNEEDLIFMMQVTTFSCGGFAVGIRFSHTVFDGLGAAQFLKAVSEIARGHARLVVEPVWCREVIPSPPKQSRGHPPSLAAFRFETAVFDVSLDHINAVKNQFSRERGHKCSTFDVVTAMVWQCRTRVIGLEPHVDVHLGFAANTRHLLPQEGFYGNCVYPMGVKARSGTVAGASLVEVMELIRDAKERMSDKFLAWMMGESGEDPYKVPLEYGTVVVTDWNRVGFAEVDYGWGDPIHVSPLNDDSNFIASCVYLQPSKPKQGVRLMTRCVQRAHLSAFSQEMMEFVHK</sequence>
<evidence type="ECO:0000313" key="16">
    <source>
        <dbReference type="Proteomes" id="UP000317650"/>
    </source>
</evidence>
<keyword evidence="6" id="KW-0507">mRNA processing</keyword>
<comment type="similarity">
    <text evidence="3">Belongs to the CASC3 family.</text>
</comment>
<dbReference type="STRING" id="52838.A0A4S8JS77"/>
<feature type="compositionally biased region" description="Polar residues" evidence="13">
    <location>
        <begin position="288"/>
        <end position="314"/>
    </location>
</feature>
<feature type="compositionally biased region" description="Basic and acidic residues" evidence="13">
    <location>
        <begin position="103"/>
        <end position="123"/>
    </location>
</feature>
<evidence type="ECO:0000313" key="15">
    <source>
        <dbReference type="EMBL" id="THU64947.1"/>
    </source>
</evidence>
<keyword evidence="9" id="KW-0694">RNA-binding</keyword>
<evidence type="ECO:0000256" key="8">
    <source>
        <dbReference type="ARBA" id="ARBA00022845"/>
    </source>
</evidence>
<dbReference type="EMBL" id="PYDT01000004">
    <property type="protein sequence ID" value="THU64947.1"/>
    <property type="molecule type" value="Genomic_DNA"/>
</dbReference>
<evidence type="ECO:0000256" key="9">
    <source>
        <dbReference type="ARBA" id="ARBA00022884"/>
    </source>
</evidence>
<feature type="compositionally biased region" description="Acidic residues" evidence="13">
    <location>
        <begin position="66"/>
        <end position="102"/>
    </location>
</feature>
<dbReference type="GO" id="GO:0035145">
    <property type="term" value="C:exon-exon junction complex"/>
    <property type="evidence" value="ECO:0007669"/>
    <property type="project" value="InterPro"/>
</dbReference>
<keyword evidence="10" id="KW-0866">Nonsense-mediated mRNA decay</keyword>
<keyword evidence="12" id="KW-0539">Nucleus</keyword>
<evidence type="ECO:0000256" key="12">
    <source>
        <dbReference type="ARBA" id="ARBA00023242"/>
    </source>
</evidence>
<dbReference type="Pfam" id="PF09405">
    <property type="entry name" value="Btz"/>
    <property type="match status" value="1"/>
</dbReference>
<evidence type="ECO:0000256" key="5">
    <source>
        <dbReference type="ARBA" id="ARBA00022490"/>
    </source>
</evidence>
<feature type="domain" description="Btz" evidence="14">
    <location>
        <begin position="121"/>
        <end position="234"/>
    </location>
</feature>
<keyword evidence="11" id="KW-0508">mRNA splicing</keyword>
<comment type="caution">
    <text evidence="15">The sequence shown here is derived from an EMBL/GenBank/DDBJ whole genome shotgun (WGS) entry which is preliminary data.</text>
</comment>
<dbReference type="InterPro" id="IPR023213">
    <property type="entry name" value="CAT-like_dom_sf"/>
</dbReference>
<keyword evidence="16" id="KW-1185">Reference proteome</keyword>
<dbReference type="PANTHER" id="PTHR46837:SF5">
    <property type="entry name" value="PROTEIN MLN51 HOMOLOG"/>
    <property type="match status" value="1"/>
</dbReference>
<evidence type="ECO:0000259" key="14">
    <source>
        <dbReference type="SMART" id="SM01044"/>
    </source>
</evidence>
<proteinExistence type="inferred from homology"/>
<feature type="compositionally biased region" description="Basic and acidic residues" evidence="13">
    <location>
        <begin position="192"/>
        <end position="209"/>
    </location>
</feature>
<dbReference type="InterPro" id="IPR018545">
    <property type="entry name" value="Btz_dom"/>
</dbReference>
<dbReference type="GO" id="GO:0003729">
    <property type="term" value="F:mRNA binding"/>
    <property type="evidence" value="ECO:0007669"/>
    <property type="project" value="InterPro"/>
</dbReference>
<dbReference type="SMART" id="SM01044">
    <property type="entry name" value="Btz"/>
    <property type="match status" value="1"/>
</dbReference>
<dbReference type="GO" id="GO:0005737">
    <property type="term" value="C:cytoplasm"/>
    <property type="evidence" value="ECO:0007669"/>
    <property type="project" value="UniProtKB-SubCell"/>
</dbReference>
<dbReference type="Gene3D" id="3.30.559.10">
    <property type="entry name" value="Chloramphenicol acetyltransferase-like domain"/>
    <property type="match status" value="2"/>
</dbReference>
<evidence type="ECO:0000256" key="10">
    <source>
        <dbReference type="ARBA" id="ARBA00023161"/>
    </source>
</evidence>
<feature type="region of interest" description="Disordered" evidence="13">
    <location>
        <begin position="498"/>
        <end position="546"/>
    </location>
</feature>
<feature type="region of interest" description="Disordered" evidence="13">
    <location>
        <begin position="421"/>
        <end position="485"/>
    </location>
</feature>
<keyword evidence="5" id="KW-0963">Cytoplasm</keyword>
<evidence type="ECO:0000256" key="11">
    <source>
        <dbReference type="ARBA" id="ARBA00023187"/>
    </source>
</evidence>
<feature type="compositionally biased region" description="Gly residues" evidence="13">
    <location>
        <begin position="235"/>
        <end position="245"/>
    </location>
</feature>
<reference evidence="15 16" key="1">
    <citation type="journal article" date="2019" name="Nat. Plants">
        <title>Genome sequencing of Musa balbisiana reveals subgenome evolution and function divergence in polyploid bananas.</title>
        <authorList>
            <person name="Yao X."/>
        </authorList>
    </citation>
    <scope>NUCLEOTIDE SEQUENCE [LARGE SCALE GENOMIC DNA]</scope>
    <source>
        <strain evidence="16">cv. DH-PKW</strain>
        <tissue evidence="15">Leaves</tissue>
    </source>
</reference>
<feature type="compositionally biased region" description="Basic and acidic residues" evidence="13">
    <location>
        <begin position="171"/>
        <end position="181"/>
    </location>
</feature>
<dbReference type="AlphaFoldDB" id="A0A4S8JS77"/>
<dbReference type="Pfam" id="PF02458">
    <property type="entry name" value="Transferase"/>
    <property type="match status" value="1"/>
</dbReference>
<protein>
    <recommendedName>
        <fullName evidence="14">Btz domain-containing protein</fullName>
    </recommendedName>
</protein>
<dbReference type="InterPro" id="IPR044796">
    <property type="entry name" value="MLN51_plant"/>
</dbReference>
<feature type="compositionally biased region" description="Polar residues" evidence="13">
    <location>
        <begin position="326"/>
        <end position="346"/>
    </location>
</feature>
<evidence type="ECO:0000256" key="3">
    <source>
        <dbReference type="ARBA" id="ARBA00009548"/>
    </source>
</evidence>
<keyword evidence="8" id="KW-0810">Translation regulation</keyword>
<feature type="region of interest" description="Disordered" evidence="13">
    <location>
        <begin position="1"/>
        <end position="346"/>
    </location>
</feature>
<feature type="compositionally biased region" description="Basic and acidic residues" evidence="13">
    <location>
        <begin position="130"/>
        <end position="159"/>
    </location>
</feature>
<dbReference type="GO" id="GO:0006417">
    <property type="term" value="P:regulation of translation"/>
    <property type="evidence" value="ECO:0007669"/>
    <property type="project" value="UniProtKB-KW"/>
</dbReference>
<dbReference type="GO" id="GO:0008380">
    <property type="term" value="P:RNA splicing"/>
    <property type="evidence" value="ECO:0007669"/>
    <property type="project" value="UniProtKB-KW"/>
</dbReference>
<comment type="subcellular location">
    <subcellularLocation>
        <location evidence="2">Cytoplasm</location>
    </subcellularLocation>
    <subcellularLocation>
        <location evidence="1">Nucleus</location>
    </subcellularLocation>
</comment>
<evidence type="ECO:0000256" key="1">
    <source>
        <dbReference type="ARBA" id="ARBA00004123"/>
    </source>
</evidence>
<feature type="compositionally biased region" description="Basic residues" evidence="13">
    <location>
        <begin position="224"/>
        <end position="234"/>
    </location>
</feature>
<feature type="compositionally biased region" description="Polar residues" evidence="13">
    <location>
        <begin position="466"/>
        <end position="483"/>
    </location>
</feature>
<evidence type="ECO:0000256" key="6">
    <source>
        <dbReference type="ARBA" id="ARBA00022664"/>
    </source>
</evidence>
<dbReference type="GO" id="GO:0006397">
    <property type="term" value="P:mRNA processing"/>
    <property type="evidence" value="ECO:0007669"/>
    <property type="project" value="UniProtKB-KW"/>
</dbReference>
<organism evidence="15 16">
    <name type="scientific">Musa balbisiana</name>
    <name type="common">Banana</name>
    <dbReference type="NCBI Taxonomy" id="52838"/>
    <lineage>
        <taxon>Eukaryota</taxon>
        <taxon>Viridiplantae</taxon>
        <taxon>Streptophyta</taxon>
        <taxon>Embryophyta</taxon>
        <taxon>Tracheophyta</taxon>
        <taxon>Spermatophyta</taxon>
        <taxon>Magnoliopsida</taxon>
        <taxon>Liliopsida</taxon>
        <taxon>Zingiberales</taxon>
        <taxon>Musaceae</taxon>
        <taxon>Musa</taxon>
    </lineage>
</organism>
<keyword evidence="7" id="KW-0509">mRNA transport</keyword>
<dbReference type="GO" id="GO:0000184">
    <property type="term" value="P:nuclear-transcribed mRNA catabolic process, nonsense-mediated decay"/>
    <property type="evidence" value="ECO:0007669"/>
    <property type="project" value="UniProtKB-KW"/>
</dbReference>
<evidence type="ECO:0000256" key="4">
    <source>
        <dbReference type="ARBA" id="ARBA00022448"/>
    </source>
</evidence>
<feature type="compositionally biased region" description="Basic and acidic residues" evidence="13">
    <location>
        <begin position="272"/>
        <end position="282"/>
    </location>
</feature>